<dbReference type="InterPro" id="IPR013783">
    <property type="entry name" value="Ig-like_fold"/>
</dbReference>
<dbReference type="Gene3D" id="2.60.40.1120">
    <property type="entry name" value="Carboxypeptidase-like, regulatory domain"/>
    <property type="match status" value="2"/>
</dbReference>
<comment type="caution">
    <text evidence="4">The sequence shown here is derived from an EMBL/GenBank/DDBJ whole genome shotgun (WGS) entry which is preliminary data.</text>
</comment>
<dbReference type="InterPro" id="IPR036116">
    <property type="entry name" value="FN3_sf"/>
</dbReference>
<protein>
    <recommendedName>
        <fullName evidence="3">Fibronectin type-III domain-containing protein</fullName>
    </recommendedName>
</protein>
<dbReference type="EMBL" id="PFNJ01000081">
    <property type="protein sequence ID" value="PIZ42180.1"/>
    <property type="molecule type" value="Genomic_DNA"/>
</dbReference>
<dbReference type="CDD" id="cd00063">
    <property type="entry name" value="FN3"/>
    <property type="match status" value="1"/>
</dbReference>
<dbReference type="AlphaFoldDB" id="A0A2M7TAY3"/>
<dbReference type="SUPFAM" id="SSF49464">
    <property type="entry name" value="Carboxypeptidase regulatory domain-like"/>
    <property type="match status" value="1"/>
</dbReference>
<dbReference type="SUPFAM" id="SSF49452">
    <property type="entry name" value="Starch-binding domain-like"/>
    <property type="match status" value="3"/>
</dbReference>
<evidence type="ECO:0000313" key="4">
    <source>
        <dbReference type="EMBL" id="PIZ42180.1"/>
    </source>
</evidence>
<evidence type="ECO:0000259" key="3">
    <source>
        <dbReference type="PROSITE" id="PS50853"/>
    </source>
</evidence>
<keyword evidence="2" id="KW-0472">Membrane</keyword>
<dbReference type="InterPro" id="IPR013784">
    <property type="entry name" value="Carb-bd-like_fold"/>
</dbReference>
<reference evidence="5" key="1">
    <citation type="submission" date="2017-09" db="EMBL/GenBank/DDBJ databases">
        <title>Depth-based differentiation of microbial function through sediment-hosted aquifers and enrichment of novel symbionts in the deep terrestrial subsurface.</title>
        <authorList>
            <person name="Probst A.J."/>
            <person name="Ladd B."/>
            <person name="Jarett J.K."/>
            <person name="Geller-Mcgrath D.E."/>
            <person name="Sieber C.M.K."/>
            <person name="Emerson J.B."/>
            <person name="Anantharaman K."/>
            <person name="Thomas B.C."/>
            <person name="Malmstrom R."/>
            <person name="Stieglmeier M."/>
            <person name="Klingl A."/>
            <person name="Woyke T."/>
            <person name="Ryan C.M."/>
            <person name="Banfield J.F."/>
        </authorList>
    </citation>
    <scope>NUCLEOTIDE SEQUENCE [LARGE SCALE GENOMIC DNA]</scope>
</reference>
<dbReference type="InterPro" id="IPR003961">
    <property type="entry name" value="FN3_dom"/>
</dbReference>
<evidence type="ECO:0000256" key="1">
    <source>
        <dbReference type="SAM" id="MobiDB-lite"/>
    </source>
</evidence>
<keyword evidence="2" id="KW-0812">Transmembrane</keyword>
<dbReference type="PROSITE" id="PS50853">
    <property type="entry name" value="FN3"/>
    <property type="match status" value="1"/>
</dbReference>
<name>A0A2M7TAY3_UNCKA</name>
<evidence type="ECO:0000313" key="5">
    <source>
        <dbReference type="Proteomes" id="UP000230970"/>
    </source>
</evidence>
<dbReference type="GO" id="GO:0030246">
    <property type="term" value="F:carbohydrate binding"/>
    <property type="evidence" value="ECO:0007669"/>
    <property type="project" value="InterPro"/>
</dbReference>
<dbReference type="SMART" id="SM00060">
    <property type="entry name" value="FN3"/>
    <property type="match status" value="1"/>
</dbReference>
<organism evidence="4 5">
    <name type="scientific">candidate division WWE3 bacterium CG_4_10_14_0_2_um_filter_42_8</name>
    <dbReference type="NCBI Taxonomy" id="1975074"/>
    <lineage>
        <taxon>Bacteria</taxon>
        <taxon>Katanobacteria</taxon>
    </lineage>
</organism>
<dbReference type="Pfam" id="PF00041">
    <property type="entry name" value="fn3"/>
    <property type="match status" value="1"/>
</dbReference>
<dbReference type="Proteomes" id="UP000230970">
    <property type="component" value="Unassembled WGS sequence"/>
</dbReference>
<gene>
    <name evidence="4" type="ORF">COY34_03300</name>
</gene>
<dbReference type="SUPFAM" id="SSF49265">
    <property type="entry name" value="Fibronectin type III"/>
    <property type="match status" value="1"/>
</dbReference>
<sequence>MRLLKLRRSLLKKVFIFLLTPFLVFSFLPFFSPSEMSAVEPIGNLVMTPSTMVKGATATYALTYTNPVTVDAPGGFLMVSVFCQNCGPGNNSLVNLTSATLGAGSNIAGTIQRQEGMEPNSTGISLTAAVGAGQSVTLILNGVQNPNGSGTFRAFLGNNYQGNQLSEGQSAPFYLGTVNLIGRIVDPSGNPVGQVGIDVYNEDRTISSNGGAGDDGRFVIADLPAGTYTLEIHLTPGASIYIAPDPMTVTVTAGVINNLGDISVVVPPKHVTGKVTYGDGTPVTTAQVNANRRQGNGWNSTTVGSDGTYNLGLTGGTWEVRVEPKWDNENNRQMEVDWAYTGRGNSVSFAQDTTSETQSDVNFSVVKGTATVKGTLLSPDSTPLTNAGVDVRNKEGVGVGGGVNQNGAFSIHVPAGTYFLSVWAQDQTLTTPQLDAFTIADGATKDFGSITMTQKNERIKGRVTFEDGTPVPGAYVNAWSPRGSGWGETQTNANGEYTLLVSVGEWEVHLRPAPNGNYAIPGGPPTRVTVAANGTVTGVNFQVVLADAVIRGRVVNINGTLLSSLYGWAEAGKSLGADEPPMPGLGSPVEGGVFSINVPAGSFSVGIFTEPGSDYSMAQAALVTVASGETREVEILMKQNDAYITGKIYDQDQNLIRDVEAEVNGFNSQKAMKNARVNPDDGSYTMGVVGGSDWFLGVFVDANSGYMMLPPDDNKVTVAAGQTVTKDFFLLKADATVTGQVLDPSGSPLGNVFVFLDSEAVEDGDVLGASTVRSGGVGGPGEAKTGIHTGDLTRSDGTFTLSIPAGTYGIGSGAPASLGYINPDIQTVTVAKNATAAGIVLQYKVSDAKISGTITLNGAKTSAFVWAWSEDGGHSENMSFSGDYTLNVTQGDTWHLGADYESGGSYYRSQEYILPVSSATATQDIVLTKAAFTIPSPVSSTFDASKPVTITLDNGMTIIIPSGAIASSGTITVTVTPTAQLAKQKTKRPVAFGYEIKAFNSSGSQITSNFNSDVTIIIPYTDAMLTDLGITEDQISAAYWDDSSTLWQGVTSFVVDKDNNVITITVNHFTSYALVTGASDTTPAAAPSGVTVTDPQTGGKLNLAWTNPTDADLASVKIYRSETQGSLGSLVATVTSSTVYSDTGLTNGTTYYYTLRAVDTSGNESYNTDQHSGTPTLLTQLPATGHTLAQIWWQLLLSLGVFLGALGLRVLMILKTK</sequence>
<feature type="region of interest" description="Disordered" evidence="1">
    <location>
        <begin position="771"/>
        <end position="790"/>
    </location>
</feature>
<proteinExistence type="predicted"/>
<dbReference type="Gene3D" id="2.60.40.10">
    <property type="entry name" value="Immunoglobulins"/>
    <property type="match status" value="1"/>
</dbReference>
<accession>A0A2M7TAY3</accession>
<feature type="domain" description="Fibronectin type-III" evidence="3">
    <location>
        <begin position="1086"/>
        <end position="1179"/>
    </location>
</feature>
<dbReference type="InterPro" id="IPR008969">
    <property type="entry name" value="CarboxyPept-like_regulatory"/>
</dbReference>
<evidence type="ECO:0000256" key="2">
    <source>
        <dbReference type="SAM" id="Phobius"/>
    </source>
</evidence>
<feature type="transmembrane region" description="Helical" evidence="2">
    <location>
        <begin position="1191"/>
        <end position="1214"/>
    </location>
</feature>
<keyword evidence="2" id="KW-1133">Transmembrane helix</keyword>